<organism evidence="8 9">
    <name type="scientific">Ensete ventricosum</name>
    <name type="common">Abyssinian banana</name>
    <name type="synonym">Musa ensete</name>
    <dbReference type="NCBI Taxonomy" id="4639"/>
    <lineage>
        <taxon>Eukaryota</taxon>
        <taxon>Viridiplantae</taxon>
        <taxon>Streptophyta</taxon>
        <taxon>Embryophyta</taxon>
        <taxon>Tracheophyta</taxon>
        <taxon>Spermatophyta</taxon>
        <taxon>Magnoliopsida</taxon>
        <taxon>Liliopsida</taxon>
        <taxon>Zingiberales</taxon>
        <taxon>Musaceae</taxon>
        <taxon>Ensete</taxon>
    </lineage>
</organism>
<feature type="compositionally biased region" description="Basic and acidic residues" evidence="5">
    <location>
        <begin position="463"/>
        <end position="474"/>
    </location>
</feature>
<evidence type="ECO:0000256" key="6">
    <source>
        <dbReference type="SAM" id="Phobius"/>
    </source>
</evidence>
<dbReference type="PANTHER" id="PTHR12176">
    <property type="entry name" value="SAM-DEPENDENT METHYLTRANSFERASE SUPERFAMILY PROTEIN"/>
    <property type="match status" value="1"/>
</dbReference>
<evidence type="ECO:0000256" key="2">
    <source>
        <dbReference type="ARBA" id="ARBA00022603"/>
    </source>
</evidence>
<evidence type="ECO:0000259" key="7">
    <source>
        <dbReference type="Pfam" id="PF08241"/>
    </source>
</evidence>
<keyword evidence="6" id="KW-0472">Membrane</keyword>
<dbReference type="AlphaFoldDB" id="A0AAV8PST7"/>
<keyword evidence="3" id="KW-0808">Transferase</keyword>
<name>A0AAV8PST7_ENSVE</name>
<feature type="transmembrane region" description="Helical" evidence="6">
    <location>
        <begin position="541"/>
        <end position="561"/>
    </location>
</feature>
<dbReference type="PANTHER" id="PTHR12176:SF78">
    <property type="entry name" value="EEF1A LYSINE AND N-TERMINAL METHYLTRANSFERASE"/>
    <property type="match status" value="1"/>
</dbReference>
<dbReference type="GO" id="GO:0032259">
    <property type="term" value="P:methylation"/>
    <property type="evidence" value="ECO:0007669"/>
    <property type="project" value="UniProtKB-KW"/>
</dbReference>
<sequence length="842" mass="93276">MEGKKGKANSEIFETLGDFTSKENWDKFFTLRGTGDTFEWYAEWPELRDPIISQLQSSSASDGSADVQILVPGCGSSRVSEYLYDAGFRRTTNIDFSKVVVSDMLRRYVRSKPEMRWRVMDMTDLQFADDFFNAILDKGGLDALMEPEHGSKLGIKYLKEVKRVLKSGGKFLCLTLAESHVLDVLFTESRFGWETSIHAIPQKPSSKPSFQTFMVVTVKEKLGAPNLIKLLFDQHSINHKGGQVHALLNAVENENRIRSGYTAGADVVYSLQDLQLGAKGALNELVPGRRCQTILGEQGSSLFHYKAVLLDSQQLSEPFLYHCGVFIVPKARAHEWLFTSEEGQWLIVESSKAARLIMIFLDSSHTGASMDDIQKDLSPLVRNLAPRETDDEARIPFMMAGDGIKQRNIVHEVTSAITGHIIVEDVIYDKADGDPSELKLFRRLTFGRSSSMVQSEALLSQEAHSKEADTERKRNVPSSRTRTKKGQKRSDSYKLFDGSKVTKVDQSCLASLYHSGIVSGFALIISALELAVSSGKKIRTYIVGLGAGLLPMFLHACLPFLQLEVVELDPVMLDLARQYFSFVEDDRMKVHIGDGIRFIEDANVIKSHEQETDGTCTDSLANGNSSGIKILIVDADSSDMSSGLSCPPSDFVEESFLLQVKNFLSEGGLFVINLVSRSAAIREKVVLRLKAAFSQLFSLELEEDVNEVLFASPRKVCIDVDRLQEAIPKLRSLMKFPLADGQIEPGEIVLGFHLVKRCFCSIISSPFCLSSLASAFASWIQLVLDLNTISSPSGKYSQKDSSSPPLPSFVLLSFCHLHPSTIIVLMGKEGVSITIVIIITKG</sequence>
<evidence type="ECO:0000256" key="5">
    <source>
        <dbReference type="SAM" id="MobiDB-lite"/>
    </source>
</evidence>
<dbReference type="CDD" id="cd02440">
    <property type="entry name" value="AdoMet_MTases"/>
    <property type="match status" value="1"/>
</dbReference>
<comment type="caution">
    <text evidence="8">The sequence shown here is derived from an EMBL/GenBank/DDBJ whole genome shotgun (WGS) entry which is preliminary data.</text>
</comment>
<dbReference type="FunFam" id="3.40.50.150:FF:000256">
    <property type="entry name" value="S-adenosyl-L-methionine-dependent methyltransferase superfamily protein"/>
    <property type="match status" value="1"/>
</dbReference>
<feature type="region of interest" description="Disordered" evidence="5">
    <location>
        <begin position="457"/>
        <end position="491"/>
    </location>
</feature>
<dbReference type="Gene3D" id="3.40.50.150">
    <property type="entry name" value="Vaccinia Virus protein VP39"/>
    <property type="match status" value="2"/>
</dbReference>
<dbReference type="SUPFAM" id="SSF53335">
    <property type="entry name" value="S-adenosyl-L-methionine-dependent methyltransferases"/>
    <property type="match status" value="2"/>
</dbReference>
<dbReference type="FunFam" id="3.40.50.150:FF:000211">
    <property type="entry name" value="Methyltransferase-like protein 13"/>
    <property type="match status" value="1"/>
</dbReference>
<keyword evidence="6" id="KW-0812">Transmembrane</keyword>
<keyword evidence="2" id="KW-0489">Methyltransferase</keyword>
<dbReference type="GO" id="GO:0008757">
    <property type="term" value="F:S-adenosylmethionine-dependent methyltransferase activity"/>
    <property type="evidence" value="ECO:0007669"/>
    <property type="project" value="InterPro"/>
</dbReference>
<dbReference type="InterPro" id="IPR013216">
    <property type="entry name" value="Methyltransf_11"/>
</dbReference>
<dbReference type="EMBL" id="JAQQAF010000004">
    <property type="protein sequence ID" value="KAJ8493714.1"/>
    <property type="molecule type" value="Genomic_DNA"/>
</dbReference>
<keyword evidence="6" id="KW-1133">Transmembrane helix</keyword>
<proteinExistence type="inferred from homology"/>
<evidence type="ECO:0000313" key="9">
    <source>
        <dbReference type="Proteomes" id="UP001222027"/>
    </source>
</evidence>
<protein>
    <recommendedName>
        <fullName evidence="7">Methyltransferase type 11 domain-containing protein</fullName>
    </recommendedName>
</protein>
<feature type="domain" description="Methyltransferase type 11" evidence="7">
    <location>
        <begin position="72"/>
        <end position="173"/>
    </location>
</feature>
<evidence type="ECO:0000256" key="3">
    <source>
        <dbReference type="ARBA" id="ARBA00022679"/>
    </source>
</evidence>
<evidence type="ECO:0000256" key="1">
    <source>
        <dbReference type="ARBA" id="ARBA00008361"/>
    </source>
</evidence>
<reference evidence="8 9" key="1">
    <citation type="submission" date="2022-12" db="EMBL/GenBank/DDBJ databases">
        <title>Chromosome-scale assembly of the Ensete ventricosum genome.</title>
        <authorList>
            <person name="Dussert Y."/>
            <person name="Stocks J."/>
            <person name="Wendawek A."/>
            <person name="Woldeyes F."/>
            <person name="Nichols R.A."/>
            <person name="Borrell J.S."/>
        </authorList>
    </citation>
    <scope>NUCLEOTIDE SEQUENCE [LARGE SCALE GENOMIC DNA]</scope>
    <source>
        <strain evidence="9">cv. Maze</strain>
        <tissue evidence="8">Seeds</tissue>
    </source>
</reference>
<feature type="transmembrane region" description="Helical" evidence="6">
    <location>
        <begin position="512"/>
        <end position="532"/>
    </location>
</feature>
<comment type="similarity">
    <text evidence="1">Belongs to the methyltransferase superfamily.</text>
</comment>
<keyword evidence="4" id="KW-0511">Multifunctional enzyme</keyword>
<accession>A0AAV8PST7</accession>
<evidence type="ECO:0000256" key="4">
    <source>
        <dbReference type="ARBA" id="ARBA00023268"/>
    </source>
</evidence>
<evidence type="ECO:0000313" key="8">
    <source>
        <dbReference type="EMBL" id="KAJ8493714.1"/>
    </source>
</evidence>
<dbReference type="Pfam" id="PF08241">
    <property type="entry name" value="Methyltransf_11"/>
    <property type="match status" value="1"/>
</dbReference>
<dbReference type="InterPro" id="IPR029063">
    <property type="entry name" value="SAM-dependent_MTases_sf"/>
</dbReference>
<dbReference type="InterPro" id="IPR051419">
    <property type="entry name" value="Lys/N-term_MeTrsfase_sf"/>
</dbReference>
<gene>
    <name evidence="8" type="ORF">OPV22_015435</name>
</gene>
<keyword evidence="9" id="KW-1185">Reference proteome</keyword>
<dbReference type="Proteomes" id="UP001222027">
    <property type="component" value="Unassembled WGS sequence"/>
</dbReference>